<evidence type="ECO:0000313" key="1">
    <source>
        <dbReference type="EMBL" id="NJC21944.1"/>
    </source>
</evidence>
<dbReference type="EMBL" id="JAATJL010000001">
    <property type="protein sequence ID" value="NJC21944.1"/>
    <property type="molecule type" value="Genomic_DNA"/>
</dbReference>
<dbReference type="AlphaFoldDB" id="A0A846RNM4"/>
<organism evidence="1 2">
    <name type="scientific">Arthrobacter pigmenti</name>
    <dbReference type="NCBI Taxonomy" id="271432"/>
    <lineage>
        <taxon>Bacteria</taxon>
        <taxon>Bacillati</taxon>
        <taxon>Actinomycetota</taxon>
        <taxon>Actinomycetes</taxon>
        <taxon>Micrococcales</taxon>
        <taxon>Micrococcaceae</taxon>
        <taxon>Arthrobacter</taxon>
    </lineage>
</organism>
<protein>
    <submittedName>
        <fullName evidence="1">Uncharacterized protein</fullName>
    </submittedName>
</protein>
<proteinExistence type="predicted"/>
<evidence type="ECO:0000313" key="2">
    <source>
        <dbReference type="Proteomes" id="UP000547458"/>
    </source>
</evidence>
<dbReference type="Proteomes" id="UP000547458">
    <property type="component" value="Unassembled WGS sequence"/>
</dbReference>
<name>A0A846RNM4_9MICC</name>
<accession>A0A846RNM4</accession>
<comment type="caution">
    <text evidence="1">The sequence shown here is derived from an EMBL/GenBank/DDBJ whole genome shotgun (WGS) entry which is preliminary data.</text>
</comment>
<sequence>MQAFAVLGSGLRDVPLGNVPWTSIEDRVPQPVLTALLSRTPPASAT</sequence>
<gene>
    <name evidence="1" type="ORF">BJ994_001020</name>
</gene>
<keyword evidence="2" id="KW-1185">Reference proteome</keyword>
<reference evidence="1 2" key="1">
    <citation type="submission" date="2020-03" db="EMBL/GenBank/DDBJ databases">
        <title>Sequencing the genomes of 1000 actinobacteria strains.</title>
        <authorList>
            <person name="Klenk H.-P."/>
        </authorList>
    </citation>
    <scope>NUCLEOTIDE SEQUENCE [LARGE SCALE GENOMIC DNA]</scope>
    <source>
        <strain evidence="1 2">DSM 16403</strain>
    </source>
</reference>